<dbReference type="Proteomes" id="UP001174909">
    <property type="component" value="Unassembled WGS sequence"/>
</dbReference>
<name>A0AA35U3N6_GEOBA</name>
<keyword evidence="3" id="KW-1185">Reference proteome</keyword>
<keyword evidence="1" id="KW-1133">Transmembrane helix</keyword>
<accession>A0AA35U3N6</accession>
<proteinExistence type="predicted"/>
<organism evidence="2 3">
    <name type="scientific">Geodia barretti</name>
    <name type="common">Barrett's horny sponge</name>
    <dbReference type="NCBI Taxonomy" id="519541"/>
    <lineage>
        <taxon>Eukaryota</taxon>
        <taxon>Metazoa</taxon>
        <taxon>Porifera</taxon>
        <taxon>Demospongiae</taxon>
        <taxon>Heteroscleromorpha</taxon>
        <taxon>Tetractinellida</taxon>
        <taxon>Astrophorina</taxon>
        <taxon>Geodiidae</taxon>
        <taxon>Geodia</taxon>
    </lineage>
</organism>
<reference evidence="2" key="1">
    <citation type="submission" date="2023-03" db="EMBL/GenBank/DDBJ databases">
        <authorList>
            <person name="Steffen K."/>
            <person name="Cardenas P."/>
        </authorList>
    </citation>
    <scope>NUCLEOTIDE SEQUENCE</scope>
</reference>
<dbReference type="EMBL" id="CASHTH010004498">
    <property type="protein sequence ID" value="CAI8058222.1"/>
    <property type="molecule type" value="Genomic_DNA"/>
</dbReference>
<evidence type="ECO:0000313" key="2">
    <source>
        <dbReference type="EMBL" id="CAI8058222.1"/>
    </source>
</evidence>
<protein>
    <submittedName>
        <fullName evidence="2">Uncharacterized protein</fullName>
    </submittedName>
</protein>
<feature type="transmembrane region" description="Helical" evidence="1">
    <location>
        <begin position="44"/>
        <end position="68"/>
    </location>
</feature>
<feature type="transmembrane region" description="Helical" evidence="1">
    <location>
        <begin position="88"/>
        <end position="109"/>
    </location>
</feature>
<evidence type="ECO:0000313" key="3">
    <source>
        <dbReference type="Proteomes" id="UP001174909"/>
    </source>
</evidence>
<keyword evidence="1" id="KW-0472">Membrane</keyword>
<comment type="caution">
    <text evidence="2">The sequence shown here is derived from an EMBL/GenBank/DDBJ whole genome shotgun (WGS) entry which is preliminary data.</text>
</comment>
<gene>
    <name evidence="2" type="ORF">GBAR_LOCUS31663</name>
</gene>
<dbReference type="AlphaFoldDB" id="A0AA35U3N6"/>
<evidence type="ECO:0000256" key="1">
    <source>
        <dbReference type="SAM" id="Phobius"/>
    </source>
</evidence>
<sequence>MPNDMMSVRRGRQELQAGVERLEKLWDNMVDKHLNAPPKPRSTAGIAGGVLTHVAILCFTVLIVWTAQPSSSLFSWHPTLMSIAVRSFWLPMAIVLRCKLCCSLCYLCLRQYCCLLCGPLLCTGIQGLARSSGTGYCRPAVFSVRTQDWLSSLLTRFKLESSTIPHGMGWRASPSVGVYQPKQRVALPSCGLVFYPSK</sequence>
<keyword evidence="1" id="KW-0812">Transmembrane</keyword>